<keyword evidence="1" id="KW-0472">Membrane</keyword>
<dbReference type="EMBL" id="LSLI01000062">
    <property type="protein sequence ID" value="KXS31676.1"/>
    <property type="molecule type" value="Genomic_DNA"/>
</dbReference>
<name>A0A139BRQ0_9PROT</name>
<keyword evidence="1" id="KW-0812">Transmembrane</keyword>
<dbReference type="Pfam" id="PF04246">
    <property type="entry name" value="RseC_MucC"/>
    <property type="match status" value="1"/>
</dbReference>
<dbReference type="Proteomes" id="UP000070578">
    <property type="component" value="Unassembled WGS sequence"/>
</dbReference>
<comment type="caution">
    <text evidence="2">The sequence shown here is derived from an EMBL/GenBank/DDBJ whole genome shotgun (WGS) entry which is preliminary data.</text>
</comment>
<organism evidence="2 3">
    <name type="scientific">Candidatus Gallionella acididurans</name>
    <dbReference type="NCBI Taxonomy" id="1796491"/>
    <lineage>
        <taxon>Bacteria</taxon>
        <taxon>Pseudomonadati</taxon>
        <taxon>Pseudomonadota</taxon>
        <taxon>Betaproteobacteria</taxon>
        <taxon>Nitrosomonadales</taxon>
        <taxon>Gallionellaceae</taxon>
        <taxon>Gallionella</taxon>
    </lineage>
</organism>
<feature type="transmembrane region" description="Helical" evidence="1">
    <location>
        <begin position="72"/>
        <end position="95"/>
    </location>
</feature>
<dbReference type="PANTHER" id="PTHR35867">
    <property type="entry name" value="PROTEIN RSEC"/>
    <property type="match status" value="1"/>
</dbReference>
<proteinExistence type="predicted"/>
<dbReference type="InterPro" id="IPR026268">
    <property type="entry name" value="RseC"/>
</dbReference>
<reference evidence="2 3" key="2">
    <citation type="submission" date="2016-03" db="EMBL/GenBank/DDBJ databases">
        <title>New uncultured bacterium of the family Gallionellaceae from acid mine drainage: description and reconstruction of genome based on metagenomic analysis of microbial community.</title>
        <authorList>
            <person name="Kadnikov V."/>
            <person name="Ivasenko D."/>
            <person name="Beletsky A."/>
            <person name="Mardanov A."/>
            <person name="Danilova E."/>
            <person name="Pimenov N."/>
            <person name="Karnachuk O."/>
            <person name="Ravin N."/>
        </authorList>
    </citation>
    <scope>NUCLEOTIDE SEQUENCE [LARGE SCALE GENOMIC DNA]</scope>
    <source>
        <strain evidence="2">ShG14-8</strain>
    </source>
</reference>
<evidence type="ECO:0000313" key="2">
    <source>
        <dbReference type="EMBL" id="KXS31676.1"/>
    </source>
</evidence>
<accession>A0A139BRQ0</accession>
<evidence type="ECO:0000256" key="1">
    <source>
        <dbReference type="SAM" id="Phobius"/>
    </source>
</evidence>
<dbReference type="InterPro" id="IPR007359">
    <property type="entry name" value="SigmaE_reg_RseC_MucC"/>
</dbReference>
<dbReference type="AlphaFoldDB" id="A0A139BRQ0"/>
<dbReference type="PIRSF" id="PIRSF004923">
    <property type="entry name" value="RseC"/>
    <property type="match status" value="1"/>
</dbReference>
<dbReference type="PANTHER" id="PTHR35867:SF1">
    <property type="entry name" value="PROTEIN RSEC"/>
    <property type="match status" value="1"/>
</dbReference>
<reference evidence="2 3" key="1">
    <citation type="submission" date="2016-02" db="EMBL/GenBank/DDBJ databases">
        <authorList>
            <person name="Wen L."/>
            <person name="He K."/>
            <person name="Yang H."/>
        </authorList>
    </citation>
    <scope>NUCLEOTIDE SEQUENCE [LARGE SCALE GENOMIC DNA]</scope>
    <source>
        <strain evidence="2">ShG14-8</strain>
    </source>
</reference>
<feature type="transmembrane region" description="Helical" evidence="1">
    <location>
        <begin position="107"/>
        <end position="127"/>
    </location>
</feature>
<protein>
    <submittedName>
        <fullName evidence="2">Positive regulator of sigma E, RseC/MucC</fullName>
    </submittedName>
</protein>
<keyword evidence="1" id="KW-1133">Transmembrane helix</keyword>
<evidence type="ECO:0000313" key="3">
    <source>
        <dbReference type="Proteomes" id="UP000070578"/>
    </source>
</evidence>
<sequence length="146" mass="15730">MLEQRAVIVKTDKGYAFVQASRASGCEQCDGKGCGSSKLAQLFCSKPRLFQVDNKINASVGDQVIISVAEGAVLRGIGLVYMLPLLLSLVGAVFGNTLVLQEGQRDGYAAVGALLGLALGFGFAKWISSRQTGRRFQPYITRKWLE</sequence>
<gene>
    <name evidence="2" type="ORF">AWT59_2196</name>
</gene>
<dbReference type="PATRIC" id="fig|1796491.3.peg.2400"/>